<dbReference type="InterPro" id="IPR010982">
    <property type="entry name" value="Lambda_DNA-bd_dom_sf"/>
</dbReference>
<organism evidence="1">
    <name type="scientific">hydrothermal vent metagenome</name>
    <dbReference type="NCBI Taxonomy" id="652676"/>
    <lineage>
        <taxon>unclassified sequences</taxon>
        <taxon>metagenomes</taxon>
        <taxon>ecological metagenomes</taxon>
    </lineage>
</organism>
<dbReference type="AlphaFoldDB" id="A0A3B1AGU7"/>
<evidence type="ECO:0000313" key="1">
    <source>
        <dbReference type="EMBL" id="VAW99113.1"/>
    </source>
</evidence>
<dbReference type="SUPFAM" id="SSF47413">
    <property type="entry name" value="lambda repressor-like DNA-binding domains"/>
    <property type="match status" value="1"/>
</dbReference>
<reference evidence="1" key="1">
    <citation type="submission" date="2018-06" db="EMBL/GenBank/DDBJ databases">
        <authorList>
            <person name="Zhirakovskaya E."/>
        </authorList>
    </citation>
    <scope>NUCLEOTIDE SEQUENCE</scope>
</reference>
<accession>A0A3B1AGU7</accession>
<dbReference type="EMBL" id="UOFS01000039">
    <property type="protein sequence ID" value="VAW99113.1"/>
    <property type="molecule type" value="Genomic_DNA"/>
</dbReference>
<name>A0A3B1AGU7_9ZZZZ</name>
<protein>
    <recommendedName>
        <fullName evidence="2">HTH cro/C1-type domain-containing protein</fullName>
    </recommendedName>
</protein>
<gene>
    <name evidence="1" type="ORF">MNBD_GAMMA22-1434</name>
</gene>
<sequence length="197" mass="22317">MPDKKNPTTVQIGQRIKQARKMAGFETASQLLDEISSWGTGRLGNYEAGISLPSPDDIKVLAQITGSSACWIMFGLGPIRATGRDLQAIRHQNFNYIIDNCLSKKGELTKYLKAVGLSRKKIDEYINNPFKKISDRLSRKTEQFTDKTTGWLDEQHVESDPVCAAFPDDMRRIMEIYSNLSLDKRNMLLQISEVFLL</sequence>
<dbReference type="GO" id="GO:0003677">
    <property type="term" value="F:DNA binding"/>
    <property type="evidence" value="ECO:0007669"/>
    <property type="project" value="InterPro"/>
</dbReference>
<dbReference type="CDD" id="cd00093">
    <property type="entry name" value="HTH_XRE"/>
    <property type="match status" value="1"/>
</dbReference>
<evidence type="ECO:0008006" key="2">
    <source>
        <dbReference type="Google" id="ProtNLM"/>
    </source>
</evidence>
<dbReference type="Gene3D" id="1.10.260.40">
    <property type="entry name" value="lambda repressor-like DNA-binding domains"/>
    <property type="match status" value="1"/>
</dbReference>
<dbReference type="InterPro" id="IPR001387">
    <property type="entry name" value="Cro/C1-type_HTH"/>
</dbReference>
<proteinExistence type="predicted"/>